<keyword evidence="2" id="KW-1185">Reference proteome</keyword>
<evidence type="ECO:0000313" key="1">
    <source>
        <dbReference type="EMBL" id="MDP9801086.1"/>
    </source>
</evidence>
<dbReference type="EMBL" id="JAUSQW010000001">
    <property type="protein sequence ID" value="MDP9801086.1"/>
    <property type="molecule type" value="Genomic_DNA"/>
</dbReference>
<dbReference type="SUPFAM" id="SSF52540">
    <property type="entry name" value="P-loop containing nucleoside triphosphate hydrolases"/>
    <property type="match status" value="1"/>
</dbReference>
<dbReference type="InterPro" id="IPR027417">
    <property type="entry name" value="P-loop_NTPase"/>
</dbReference>
<name>A0ABT9NBK5_9ACTO</name>
<protein>
    <submittedName>
        <fullName evidence="1">Uncharacterized protein</fullName>
    </submittedName>
</protein>
<organism evidence="1 2">
    <name type="scientific">Arcanobacterium wilhelmae</name>
    <dbReference type="NCBI Taxonomy" id="1803177"/>
    <lineage>
        <taxon>Bacteria</taxon>
        <taxon>Bacillati</taxon>
        <taxon>Actinomycetota</taxon>
        <taxon>Actinomycetes</taxon>
        <taxon>Actinomycetales</taxon>
        <taxon>Actinomycetaceae</taxon>
        <taxon>Arcanobacterium</taxon>
    </lineage>
</organism>
<dbReference type="RefSeq" id="WP_278058770.1">
    <property type="nucleotide sequence ID" value="NZ_CP121247.1"/>
</dbReference>
<dbReference type="Proteomes" id="UP001235966">
    <property type="component" value="Unassembled WGS sequence"/>
</dbReference>
<accession>A0ABT9NBK5</accession>
<comment type="caution">
    <text evidence="1">The sequence shown here is derived from an EMBL/GenBank/DDBJ whole genome shotgun (WGS) entry which is preliminary data.</text>
</comment>
<proteinExistence type="predicted"/>
<reference evidence="1 2" key="1">
    <citation type="submission" date="2023-07" db="EMBL/GenBank/DDBJ databases">
        <title>Sequencing the genomes of 1000 actinobacteria strains.</title>
        <authorList>
            <person name="Klenk H.-P."/>
        </authorList>
    </citation>
    <scope>NUCLEOTIDE SEQUENCE [LARGE SCALE GENOMIC DNA]</scope>
    <source>
        <strain evidence="1 2">DSM 102162</strain>
    </source>
</reference>
<gene>
    <name evidence="1" type="ORF">J2S49_001162</name>
</gene>
<dbReference type="Gene3D" id="3.40.50.300">
    <property type="entry name" value="P-loop containing nucleotide triphosphate hydrolases"/>
    <property type="match status" value="1"/>
</dbReference>
<evidence type="ECO:0000313" key="2">
    <source>
        <dbReference type="Proteomes" id="UP001235966"/>
    </source>
</evidence>
<sequence>METTLNCESAVYHGPADHVYDELARLASLVGIDITCAPGAVGVLNFTCDGAVDGHVIASFHEMFAPYFAAGRVDLDLRTDTADILELMVSVGATLRGQVVGVCASAGGIGATSTAAMLARELGAGTGLIDANPASAGIDLTLAIHHACGTRWADVARTGGLLAGRLVESLPTWRGVRVLSADERGAFPTGDVGARAIAAVAQICPVTVLDLGTSALGENRSVLDWCDVVLMLAPTSEVGIAGAKVALERLGHNTVPVVATNSGGELAHVASLLERECFALAQARGFSADVDHGLAPGSRTRSAVAKDIARIAAYVKELA</sequence>